<feature type="region of interest" description="Disordered" evidence="1">
    <location>
        <begin position="51"/>
        <end position="88"/>
    </location>
</feature>
<evidence type="ECO:0000313" key="3">
    <source>
        <dbReference type="Proteomes" id="UP000037751"/>
    </source>
</evidence>
<evidence type="ECO:0000256" key="1">
    <source>
        <dbReference type="SAM" id="MobiDB-lite"/>
    </source>
</evidence>
<protein>
    <submittedName>
        <fullName evidence="2">Uncharacterized protein</fullName>
    </submittedName>
</protein>
<sequence length="88" mass="10250">MLCHGLPQIWALSSSPYEAQHSSRSTYNVSFTVHTLRHLCEEREMRIYVRITTPPKPGPQDDKQDQTPSNEPEHQLDRAAYRAEHQSY</sequence>
<name>A0A0N0RS23_9BASI</name>
<evidence type="ECO:0000313" key="2">
    <source>
        <dbReference type="EMBL" id="KOS13203.1"/>
    </source>
</evidence>
<dbReference type="EMBL" id="LGAV01000007">
    <property type="protein sequence ID" value="KOS13203.1"/>
    <property type="molecule type" value="Genomic_DNA"/>
</dbReference>
<gene>
    <name evidence="2" type="ORF">Malapachy_1501</name>
</gene>
<dbReference type="GeneID" id="28727880"/>
<dbReference type="Proteomes" id="UP000037751">
    <property type="component" value="Unassembled WGS sequence"/>
</dbReference>
<proteinExistence type="predicted"/>
<dbReference type="VEuPathDB" id="FungiDB:Malapachy_1501"/>
<dbReference type="AlphaFoldDB" id="A0A0N0RS23"/>
<accession>A0A0N0RS23</accession>
<comment type="caution">
    <text evidence="2">The sequence shown here is derived from an EMBL/GenBank/DDBJ whole genome shotgun (WGS) entry which is preliminary data.</text>
</comment>
<feature type="compositionally biased region" description="Basic and acidic residues" evidence="1">
    <location>
        <begin position="59"/>
        <end position="88"/>
    </location>
</feature>
<keyword evidence="3" id="KW-1185">Reference proteome</keyword>
<reference evidence="2 3" key="1">
    <citation type="submission" date="2015-07" db="EMBL/GenBank/DDBJ databases">
        <title>Draft Genome Sequence of Malassezia furfur CBS1878 and Malassezia pachydermatis CBS1879.</title>
        <authorList>
            <person name="Triana S."/>
            <person name="Ohm R."/>
            <person name="Gonzalez A."/>
            <person name="DeCock H."/>
            <person name="Restrepo S."/>
            <person name="Celis A."/>
        </authorList>
    </citation>
    <scope>NUCLEOTIDE SEQUENCE [LARGE SCALE GENOMIC DNA]</scope>
    <source>
        <strain evidence="2 3">CBS 1879</strain>
    </source>
</reference>
<organism evidence="2 3">
    <name type="scientific">Malassezia pachydermatis</name>
    <dbReference type="NCBI Taxonomy" id="77020"/>
    <lineage>
        <taxon>Eukaryota</taxon>
        <taxon>Fungi</taxon>
        <taxon>Dikarya</taxon>
        <taxon>Basidiomycota</taxon>
        <taxon>Ustilaginomycotina</taxon>
        <taxon>Malasseziomycetes</taxon>
        <taxon>Malasseziales</taxon>
        <taxon>Malasseziaceae</taxon>
        <taxon>Malassezia</taxon>
    </lineage>
</organism>
<dbReference type="RefSeq" id="XP_017990835.1">
    <property type="nucleotide sequence ID" value="XM_018136005.1"/>
</dbReference>